<keyword evidence="2" id="KW-1185">Reference proteome</keyword>
<sequence>DLMNEAEKTPNVVQATNKEGLFERLEGLQAKLTICEKALAEYLETKRLAFPRFYFVSSADLLDILSNGNNPTLVNAKYFVVVFFTSCKSVVNC</sequence>
<dbReference type="Gene3D" id="1.20.140.100">
    <property type="entry name" value="Dynein heavy chain, N-terminal domain 2"/>
    <property type="match status" value="1"/>
</dbReference>
<feature type="non-terminal residue" evidence="3">
    <location>
        <position position="1"/>
    </location>
</feature>
<evidence type="ECO:0000313" key="3">
    <source>
        <dbReference type="RefSeq" id="XP_022111756.1"/>
    </source>
</evidence>
<dbReference type="Proteomes" id="UP000694845">
    <property type="component" value="Unplaced"/>
</dbReference>
<dbReference type="InterPro" id="IPR026983">
    <property type="entry name" value="DHC"/>
</dbReference>
<evidence type="ECO:0000313" key="2">
    <source>
        <dbReference type="Proteomes" id="UP000694845"/>
    </source>
</evidence>
<dbReference type="InterPro" id="IPR013602">
    <property type="entry name" value="Dynein_heavy_linker"/>
</dbReference>
<dbReference type="AlphaFoldDB" id="A0A8B8A6W8"/>
<dbReference type="PANTHER" id="PTHR45703:SF8">
    <property type="entry name" value="DYNEINS HEAVY CHAIN"/>
    <property type="match status" value="1"/>
</dbReference>
<protein>
    <submittedName>
        <fullName evidence="3">Dynein beta chain, ciliary-like</fullName>
    </submittedName>
</protein>
<dbReference type="OrthoDB" id="447173at2759"/>
<dbReference type="GO" id="GO:0007018">
    <property type="term" value="P:microtubule-based movement"/>
    <property type="evidence" value="ECO:0007669"/>
    <property type="project" value="InterPro"/>
</dbReference>
<dbReference type="Pfam" id="PF08393">
    <property type="entry name" value="DHC_N2"/>
    <property type="match status" value="1"/>
</dbReference>
<proteinExistence type="predicted"/>
<dbReference type="PANTHER" id="PTHR45703">
    <property type="entry name" value="DYNEIN HEAVY CHAIN"/>
    <property type="match status" value="1"/>
</dbReference>
<dbReference type="Gene3D" id="3.20.180.20">
    <property type="entry name" value="Dynein heavy chain, N-terminal domain 2"/>
    <property type="match status" value="1"/>
</dbReference>
<gene>
    <name evidence="3" type="primary">LOC110991011</name>
</gene>
<name>A0A8B8A6W8_ACAPL</name>
<organism evidence="2 3">
    <name type="scientific">Acanthaster planci</name>
    <name type="common">Crown-of-thorns starfish</name>
    <dbReference type="NCBI Taxonomy" id="133434"/>
    <lineage>
        <taxon>Eukaryota</taxon>
        <taxon>Metazoa</taxon>
        <taxon>Echinodermata</taxon>
        <taxon>Eleutherozoa</taxon>
        <taxon>Asterozoa</taxon>
        <taxon>Asteroidea</taxon>
        <taxon>Valvatacea</taxon>
        <taxon>Valvatida</taxon>
        <taxon>Acanthasteridae</taxon>
        <taxon>Acanthaster</taxon>
    </lineage>
</organism>
<dbReference type="GO" id="GO:0030286">
    <property type="term" value="C:dynein complex"/>
    <property type="evidence" value="ECO:0007669"/>
    <property type="project" value="InterPro"/>
</dbReference>
<evidence type="ECO:0000259" key="1">
    <source>
        <dbReference type="Pfam" id="PF08393"/>
    </source>
</evidence>
<dbReference type="RefSeq" id="XP_022111756.1">
    <property type="nucleotide sequence ID" value="XM_022256064.1"/>
</dbReference>
<dbReference type="InterPro" id="IPR042222">
    <property type="entry name" value="Dynein_2_N"/>
</dbReference>
<accession>A0A8B8A6W8</accession>
<dbReference type="GeneID" id="110991011"/>
<feature type="domain" description="Dynein heavy chain linker" evidence="1">
    <location>
        <begin position="2"/>
        <end position="76"/>
    </location>
</feature>
<reference evidence="3" key="1">
    <citation type="submission" date="2025-08" db="UniProtKB">
        <authorList>
            <consortium name="RefSeq"/>
        </authorList>
    </citation>
    <scope>IDENTIFICATION</scope>
</reference>
<dbReference type="GO" id="GO:0045505">
    <property type="term" value="F:dynein intermediate chain binding"/>
    <property type="evidence" value="ECO:0007669"/>
    <property type="project" value="InterPro"/>
</dbReference>
<dbReference type="InterPro" id="IPR042228">
    <property type="entry name" value="Dynein_linker_3"/>
</dbReference>
<dbReference type="GO" id="GO:0051959">
    <property type="term" value="F:dynein light intermediate chain binding"/>
    <property type="evidence" value="ECO:0007669"/>
    <property type="project" value="InterPro"/>
</dbReference>
<dbReference type="KEGG" id="aplc:110991011"/>